<organism evidence="1 2">
    <name type="scientific">Diploptera punctata</name>
    <name type="common">Pacific beetle cockroach</name>
    <dbReference type="NCBI Taxonomy" id="6984"/>
    <lineage>
        <taxon>Eukaryota</taxon>
        <taxon>Metazoa</taxon>
        <taxon>Ecdysozoa</taxon>
        <taxon>Arthropoda</taxon>
        <taxon>Hexapoda</taxon>
        <taxon>Insecta</taxon>
        <taxon>Pterygota</taxon>
        <taxon>Neoptera</taxon>
        <taxon>Polyneoptera</taxon>
        <taxon>Dictyoptera</taxon>
        <taxon>Blattodea</taxon>
        <taxon>Blaberoidea</taxon>
        <taxon>Blaberidae</taxon>
        <taxon>Diplopterinae</taxon>
        <taxon>Diploptera</taxon>
    </lineage>
</organism>
<sequence length="149" mass="17887">MEQNINIEAGHCPCAQPPEAEIKCPTDTFPKILYYQYHPPHHYVKGFDIIPLYHKEWREENEIRNLSFLNNPCLADKWDRFKRGLPLAEKRIINIPHPRDFHFQNYYTRYLRPEVTASYRKKLKPGPLLVDDVQCPIPGDHLHRYRECY</sequence>
<name>A0AAD7ZNP2_DIPPU</name>
<dbReference type="Proteomes" id="UP001233999">
    <property type="component" value="Unassembled WGS sequence"/>
</dbReference>
<gene>
    <name evidence="1" type="ORF">L9F63_021561</name>
</gene>
<keyword evidence="2" id="KW-1185">Reference proteome</keyword>
<dbReference type="AlphaFoldDB" id="A0AAD7ZNP2"/>
<accession>A0AAD7ZNP2</accession>
<dbReference type="EMBL" id="JASPKZ010007470">
    <property type="protein sequence ID" value="KAJ9584089.1"/>
    <property type="molecule type" value="Genomic_DNA"/>
</dbReference>
<reference evidence="1" key="1">
    <citation type="journal article" date="2023" name="IScience">
        <title>Live-bearing cockroach genome reveals convergent evolutionary mechanisms linked to viviparity in insects and beyond.</title>
        <authorList>
            <person name="Fouks B."/>
            <person name="Harrison M.C."/>
            <person name="Mikhailova A.A."/>
            <person name="Marchal E."/>
            <person name="English S."/>
            <person name="Carruthers M."/>
            <person name="Jennings E.C."/>
            <person name="Chiamaka E.L."/>
            <person name="Frigard R.A."/>
            <person name="Pippel M."/>
            <person name="Attardo G.M."/>
            <person name="Benoit J.B."/>
            <person name="Bornberg-Bauer E."/>
            <person name="Tobe S.S."/>
        </authorList>
    </citation>
    <scope>NUCLEOTIDE SEQUENCE</scope>
    <source>
        <strain evidence="1">Stay&amp;Tobe</strain>
    </source>
</reference>
<reference evidence="1" key="2">
    <citation type="submission" date="2023-05" db="EMBL/GenBank/DDBJ databases">
        <authorList>
            <person name="Fouks B."/>
        </authorList>
    </citation>
    <scope>NUCLEOTIDE SEQUENCE</scope>
    <source>
        <strain evidence="1">Stay&amp;Tobe</strain>
        <tissue evidence="1">Testes</tissue>
    </source>
</reference>
<proteinExistence type="predicted"/>
<evidence type="ECO:0000313" key="2">
    <source>
        <dbReference type="Proteomes" id="UP001233999"/>
    </source>
</evidence>
<comment type="caution">
    <text evidence="1">The sequence shown here is derived from an EMBL/GenBank/DDBJ whole genome shotgun (WGS) entry which is preliminary data.</text>
</comment>
<evidence type="ECO:0000313" key="1">
    <source>
        <dbReference type="EMBL" id="KAJ9584089.1"/>
    </source>
</evidence>
<protein>
    <submittedName>
        <fullName evidence="1">Uncharacterized protein</fullName>
    </submittedName>
</protein>